<sequence>MFIMPTRSRIGDRNLETGSQSTFRSTVHSQPWWYGVESSAMPSSVGHINGSVTMGVQLQVNDDGGSKGTHTTTGLNEKNGQSQQHLKPVASSVPPLLPEHLETNSQMELVGHSIVLTSYPYQDPHYGGIMAYGAQVNPHLLGIHQTRMPLPLEMEEEPVYVNAKQYHGILRRRQSRAKAELEKKVTKDKKPYLHESRHQHAMRRQRGCGGRFLNTKKLDSDVTNPRFEKEPNFSSSVSTYSANSANSEKLNTNCDGKSDNQGENGPMVLDMHKRCSFPNGNCDGHGPTLMYHFQLSNSEEGGDCFDREKGSLRVNQTSHGAAPVK</sequence>
<evidence type="ECO:0000256" key="9">
    <source>
        <dbReference type="SAM" id="MobiDB-lite"/>
    </source>
</evidence>
<keyword evidence="3 8" id="KW-0238">DNA-binding</keyword>
<keyword evidence="4" id="KW-0010">Activator</keyword>
<feature type="compositionally biased region" description="Low complexity" evidence="9">
    <location>
        <begin position="234"/>
        <end position="247"/>
    </location>
</feature>
<evidence type="ECO:0000256" key="2">
    <source>
        <dbReference type="ARBA" id="ARBA00023015"/>
    </source>
</evidence>
<comment type="caution">
    <text evidence="10">The sequence shown here is derived from an EMBL/GenBank/DDBJ whole genome shotgun (WGS) entry which is preliminary data.</text>
</comment>
<dbReference type="PANTHER" id="PTHR12632">
    <property type="entry name" value="TRANSCRIPTION FACTOR NF-Y ALPHA-RELATED"/>
    <property type="match status" value="1"/>
</dbReference>
<name>A0AA88UW15_9ASTE</name>
<feature type="region of interest" description="Disordered" evidence="9">
    <location>
        <begin position="304"/>
        <end position="325"/>
    </location>
</feature>
<organism evidence="10 11">
    <name type="scientific">Escallonia rubra</name>
    <dbReference type="NCBI Taxonomy" id="112253"/>
    <lineage>
        <taxon>Eukaryota</taxon>
        <taxon>Viridiplantae</taxon>
        <taxon>Streptophyta</taxon>
        <taxon>Embryophyta</taxon>
        <taxon>Tracheophyta</taxon>
        <taxon>Spermatophyta</taxon>
        <taxon>Magnoliopsida</taxon>
        <taxon>eudicotyledons</taxon>
        <taxon>Gunneridae</taxon>
        <taxon>Pentapetalae</taxon>
        <taxon>asterids</taxon>
        <taxon>campanulids</taxon>
        <taxon>Escalloniales</taxon>
        <taxon>Escalloniaceae</taxon>
        <taxon>Escallonia</taxon>
    </lineage>
</organism>
<proteinExistence type="inferred from homology"/>
<keyword evidence="6 8" id="KW-0539">Nucleus</keyword>
<comment type="function">
    <text evidence="8">Component of the sequence-specific heterotrimeric transcription factor (NF-Y) which specifically recognizes a 5'-CCAAT-3' box motif found in the promoters of its target genes.</text>
</comment>
<keyword evidence="2 8" id="KW-0805">Transcription regulation</keyword>
<accession>A0AA88UW15</accession>
<dbReference type="PROSITE" id="PS00686">
    <property type="entry name" value="NFYA_HAP2_1"/>
    <property type="match status" value="1"/>
</dbReference>
<evidence type="ECO:0000256" key="4">
    <source>
        <dbReference type="ARBA" id="ARBA00023159"/>
    </source>
</evidence>
<feature type="region of interest" description="Disordered" evidence="9">
    <location>
        <begin position="62"/>
        <end position="85"/>
    </location>
</feature>
<evidence type="ECO:0000256" key="3">
    <source>
        <dbReference type="ARBA" id="ARBA00023125"/>
    </source>
</evidence>
<dbReference type="GO" id="GO:0003700">
    <property type="term" value="F:DNA-binding transcription factor activity"/>
    <property type="evidence" value="ECO:0007669"/>
    <property type="project" value="UniProtKB-UniRule"/>
</dbReference>
<feature type="compositionally biased region" description="Polar residues" evidence="9">
    <location>
        <begin position="248"/>
        <end position="263"/>
    </location>
</feature>
<keyword evidence="11" id="KW-1185">Reference proteome</keyword>
<dbReference type="PROSITE" id="PS51152">
    <property type="entry name" value="NFYA_HAP2_2"/>
    <property type="match status" value="1"/>
</dbReference>
<dbReference type="AlphaFoldDB" id="A0AA88UW15"/>
<gene>
    <name evidence="10" type="ORF">RJ640_015430</name>
</gene>
<evidence type="ECO:0000256" key="8">
    <source>
        <dbReference type="RuleBase" id="RU367155"/>
    </source>
</evidence>
<dbReference type="SMART" id="SM00521">
    <property type="entry name" value="CBF"/>
    <property type="match status" value="1"/>
</dbReference>
<comment type="subunit">
    <text evidence="7">Heterotrimeric transcription factor composed of three components, NF-YA, NF-YB and NF-YC. NF-YB and NF-YC must interact and dimerize for NF-YA association and DNA binding.</text>
</comment>
<dbReference type="EMBL" id="JAVXUO010000421">
    <property type="protein sequence ID" value="KAK2992342.1"/>
    <property type="molecule type" value="Genomic_DNA"/>
</dbReference>
<keyword evidence="5 8" id="KW-0804">Transcription</keyword>
<evidence type="ECO:0000256" key="5">
    <source>
        <dbReference type="ARBA" id="ARBA00023163"/>
    </source>
</evidence>
<evidence type="ECO:0000313" key="11">
    <source>
        <dbReference type="Proteomes" id="UP001187471"/>
    </source>
</evidence>
<dbReference type="GO" id="GO:0003677">
    <property type="term" value="F:DNA binding"/>
    <property type="evidence" value="ECO:0007669"/>
    <property type="project" value="UniProtKB-KW"/>
</dbReference>
<evidence type="ECO:0000256" key="1">
    <source>
        <dbReference type="ARBA" id="ARBA00004123"/>
    </source>
</evidence>
<dbReference type="GO" id="GO:0016602">
    <property type="term" value="C:CCAAT-binding factor complex"/>
    <property type="evidence" value="ECO:0007669"/>
    <property type="project" value="InterPro"/>
</dbReference>
<comment type="similarity">
    <text evidence="8">Belongs to the NFYA/HAP2 subunit family.</text>
</comment>
<evidence type="ECO:0000256" key="6">
    <source>
        <dbReference type="ARBA" id="ARBA00023242"/>
    </source>
</evidence>
<evidence type="ECO:0000256" key="7">
    <source>
        <dbReference type="ARBA" id="ARBA00025911"/>
    </source>
</evidence>
<reference evidence="10" key="1">
    <citation type="submission" date="2022-12" db="EMBL/GenBank/DDBJ databases">
        <title>Draft genome assemblies for two species of Escallonia (Escalloniales).</title>
        <authorList>
            <person name="Chanderbali A."/>
            <person name="Dervinis C."/>
            <person name="Anghel I."/>
            <person name="Soltis D."/>
            <person name="Soltis P."/>
            <person name="Zapata F."/>
        </authorList>
    </citation>
    <scope>NUCLEOTIDE SEQUENCE</scope>
    <source>
        <strain evidence="10">UCBG92.1500</strain>
        <tissue evidence="10">Leaf</tissue>
    </source>
</reference>
<feature type="compositionally biased region" description="Polar residues" evidence="9">
    <location>
        <begin position="68"/>
        <end position="85"/>
    </location>
</feature>
<feature type="compositionally biased region" description="Basic and acidic residues" evidence="9">
    <location>
        <begin position="222"/>
        <end position="231"/>
    </location>
</feature>
<dbReference type="Gene3D" id="6.10.250.2430">
    <property type="match status" value="1"/>
</dbReference>
<dbReference type="PRINTS" id="PR00616">
    <property type="entry name" value="CCAATSUBUNTB"/>
</dbReference>
<dbReference type="InterPro" id="IPR001289">
    <property type="entry name" value="NFYA"/>
</dbReference>
<comment type="subcellular location">
    <subcellularLocation>
        <location evidence="1 8">Nucleus</location>
    </subcellularLocation>
</comment>
<dbReference type="Proteomes" id="UP001187471">
    <property type="component" value="Unassembled WGS sequence"/>
</dbReference>
<feature type="region of interest" description="Disordered" evidence="9">
    <location>
        <begin position="222"/>
        <end position="263"/>
    </location>
</feature>
<evidence type="ECO:0000313" key="10">
    <source>
        <dbReference type="EMBL" id="KAK2992342.1"/>
    </source>
</evidence>
<protein>
    <recommendedName>
        <fullName evidence="8">Nuclear transcription factor Y subunit</fullName>
    </recommendedName>
</protein>
<dbReference type="InterPro" id="IPR018362">
    <property type="entry name" value="CCAAT-binding_factor_CS"/>
</dbReference>
<dbReference type="Pfam" id="PF02045">
    <property type="entry name" value="CBFB_NFYA"/>
    <property type="match status" value="1"/>
</dbReference>